<dbReference type="KEGG" id="spzr:G5C33_07200"/>
<dbReference type="EMBL" id="CP049109">
    <property type="protein sequence ID" value="QIG79596.1"/>
    <property type="molecule type" value="Genomic_DNA"/>
</dbReference>
<evidence type="ECO:0000256" key="4">
    <source>
        <dbReference type="ARBA" id="ARBA00022833"/>
    </source>
</evidence>
<keyword evidence="6" id="KW-0732">Signal</keyword>
<evidence type="ECO:0000256" key="5">
    <source>
        <dbReference type="ARBA" id="ARBA00023049"/>
    </source>
</evidence>
<accession>A0A6G6Y4U8</accession>
<dbReference type="InterPro" id="IPR011249">
    <property type="entry name" value="Metalloenz_LuxS/M16"/>
</dbReference>
<dbReference type="Proteomes" id="UP000501568">
    <property type="component" value="Chromosome"/>
</dbReference>
<dbReference type="RefSeq" id="WP_165326596.1">
    <property type="nucleotide sequence ID" value="NZ_CP049109.1"/>
</dbReference>
<evidence type="ECO:0000313" key="10">
    <source>
        <dbReference type="Proteomes" id="UP000501568"/>
    </source>
</evidence>
<dbReference type="AlphaFoldDB" id="A0A6G6Y4U8"/>
<proteinExistence type="inferred from homology"/>
<keyword evidence="10" id="KW-1185">Reference proteome</keyword>
<name>A0A6G6Y4U8_9SPHN</name>
<feature type="domain" description="Peptidase M16 C-terminal" evidence="8">
    <location>
        <begin position="640"/>
        <end position="817"/>
    </location>
</feature>
<dbReference type="GO" id="GO:0008237">
    <property type="term" value="F:metallopeptidase activity"/>
    <property type="evidence" value="ECO:0007669"/>
    <property type="project" value="UniProtKB-KW"/>
</dbReference>
<keyword evidence="3" id="KW-0378">Hydrolase</keyword>
<evidence type="ECO:0000256" key="6">
    <source>
        <dbReference type="SAM" id="SignalP"/>
    </source>
</evidence>
<feature type="signal peptide" evidence="6">
    <location>
        <begin position="1"/>
        <end position="20"/>
    </location>
</feature>
<feature type="domain" description="Peptidase M16 N-terminal" evidence="7">
    <location>
        <begin position="484"/>
        <end position="608"/>
    </location>
</feature>
<keyword evidence="2" id="KW-0645">Protease</keyword>
<feature type="domain" description="Peptidase M16 C-terminal" evidence="8">
    <location>
        <begin position="203"/>
        <end position="377"/>
    </location>
</feature>
<dbReference type="PANTHER" id="PTHR43690:SF17">
    <property type="entry name" value="PROTEIN YHJJ"/>
    <property type="match status" value="1"/>
</dbReference>
<evidence type="ECO:0000259" key="7">
    <source>
        <dbReference type="Pfam" id="PF00675"/>
    </source>
</evidence>
<evidence type="ECO:0000256" key="1">
    <source>
        <dbReference type="ARBA" id="ARBA00007261"/>
    </source>
</evidence>
<organism evidence="9 10">
    <name type="scientific">Stakelama tenebrarum</name>
    <dbReference type="NCBI Taxonomy" id="2711215"/>
    <lineage>
        <taxon>Bacteria</taxon>
        <taxon>Pseudomonadati</taxon>
        <taxon>Pseudomonadota</taxon>
        <taxon>Alphaproteobacteria</taxon>
        <taxon>Sphingomonadales</taxon>
        <taxon>Sphingomonadaceae</taxon>
        <taxon>Stakelama</taxon>
    </lineage>
</organism>
<dbReference type="Pfam" id="PF05193">
    <property type="entry name" value="Peptidase_M16_C"/>
    <property type="match status" value="2"/>
</dbReference>
<evidence type="ECO:0000259" key="8">
    <source>
        <dbReference type="Pfam" id="PF05193"/>
    </source>
</evidence>
<dbReference type="InterPro" id="IPR011765">
    <property type="entry name" value="Pept_M16_N"/>
</dbReference>
<comment type="similarity">
    <text evidence="1">Belongs to the peptidase M16 family.</text>
</comment>
<dbReference type="GO" id="GO:0046872">
    <property type="term" value="F:metal ion binding"/>
    <property type="evidence" value="ECO:0007669"/>
    <property type="project" value="InterPro"/>
</dbReference>
<dbReference type="SUPFAM" id="SSF63411">
    <property type="entry name" value="LuxS/MPP-like metallohydrolase"/>
    <property type="match status" value="4"/>
</dbReference>
<gene>
    <name evidence="9" type="ORF">G5C33_07200</name>
</gene>
<evidence type="ECO:0000256" key="3">
    <source>
        <dbReference type="ARBA" id="ARBA00022801"/>
    </source>
</evidence>
<protein>
    <submittedName>
        <fullName evidence="9">Insulinase family protein</fullName>
    </submittedName>
</protein>
<dbReference type="InterPro" id="IPR007863">
    <property type="entry name" value="Peptidase_M16_C"/>
</dbReference>
<dbReference type="GO" id="GO:0006508">
    <property type="term" value="P:proteolysis"/>
    <property type="evidence" value="ECO:0007669"/>
    <property type="project" value="UniProtKB-KW"/>
</dbReference>
<sequence length="911" mass="99687">MTTLLLATTAALLTPTLVQAQETPAVAAEDQAIPYETFTLSNGLRVVVHEDHSVPKVAVAVWYHVGSMNEPEGKTGFAHLFEHLMFNGSEHRDDEYMPPLQEVGVSAVNGATSLDQTYYYEVVPTGGLERVLWLESDRMGYLLGAVSQAKLDEQRGVVQNEKRTYENRPYSMIPELRAHGLYPVNHPYYHATIGSMADLDAASLEDVKDWFRRYYGATNAVVTLAGDVTVEQARDLMERYFGSVPPGQPVSRMEAWVPTLERVKRESVQDNVPQAVLSWNWAVQGSNADETQALRMAATILGRGRLSRLYQALVTDNPYATGVMVNYQGAAIAGMFTIDVRLKPGVDPAEAEAVLQRELDRFIAEGPTEAELARYKTIAYSDNVRSRESLFVRAMMLAGGMVFSNDPGDYASDEAEFAALTAGEVRAAASDWLSLPNYRLTVEPFGQYQASADGADRSALPPLGPNPPLTLPERQEATLSNGMRVIFSRKQGTPTVEMVASFDAGGAADQTAKPGLQGFMLGMMDDGTENLTASEFAERSEMLGARINAYGDSDTSNFAASALTLSLDDTVALWSDMIRHPGFREEDLERDRQNALNGVRQSQASPDAIAGRVFQYLLYGPDHAYGAPLAGRAEVIESYSREEVAQFHGRWIRPDNGTIYAAGDVDFDTLIATLERHFGDWQPPETARGDKPVAPLTAQAAPRVVLVDKPGAIQSVIRVGQIMPDGLDPVNFDLDAVNGVLGGGFTARLNMNLREDKGWTYGASSGIGGGRGPQAFTVATSVQTDKTAEALTEIDGELHGITGARPVTPEELELYRRGEVLTLPDRLETNNAMVGYLRYVDRYDHPYEWIVSLADRYAAITPDTIAQTATMLHPDAMTWVIVGDLSKIEAPIRALDLGEVEVWDVEGNRLR</sequence>
<feature type="chain" id="PRO_5026125233" evidence="6">
    <location>
        <begin position="21"/>
        <end position="911"/>
    </location>
</feature>
<dbReference type="InterPro" id="IPR050626">
    <property type="entry name" value="Peptidase_M16"/>
</dbReference>
<dbReference type="Gene3D" id="3.30.830.10">
    <property type="entry name" value="Metalloenzyme, LuxS/M16 peptidase-like"/>
    <property type="match status" value="4"/>
</dbReference>
<evidence type="ECO:0000256" key="2">
    <source>
        <dbReference type="ARBA" id="ARBA00022670"/>
    </source>
</evidence>
<keyword evidence="5" id="KW-0482">Metalloprotease</keyword>
<keyword evidence="4" id="KW-0862">Zinc</keyword>
<feature type="domain" description="Peptidase M16 N-terminal" evidence="7">
    <location>
        <begin position="45"/>
        <end position="176"/>
    </location>
</feature>
<dbReference type="PANTHER" id="PTHR43690">
    <property type="entry name" value="NARDILYSIN"/>
    <property type="match status" value="1"/>
</dbReference>
<reference evidence="9 10" key="1">
    <citation type="submission" date="2020-02" db="EMBL/GenBank/DDBJ databases">
        <authorList>
            <person name="Zheng R.K."/>
            <person name="Sun C.M."/>
        </authorList>
    </citation>
    <scope>NUCLEOTIDE SEQUENCE [LARGE SCALE GENOMIC DNA]</scope>
    <source>
        <strain evidence="10">zrk23</strain>
    </source>
</reference>
<dbReference type="Pfam" id="PF00675">
    <property type="entry name" value="Peptidase_M16"/>
    <property type="match status" value="2"/>
</dbReference>
<evidence type="ECO:0000313" key="9">
    <source>
        <dbReference type="EMBL" id="QIG79596.1"/>
    </source>
</evidence>